<protein>
    <submittedName>
        <fullName evidence="6">Acyl-CoA dehydrogenase family protein</fullName>
    </submittedName>
</protein>
<dbReference type="PANTHER" id="PTHR48083">
    <property type="entry name" value="MEDIUM-CHAIN SPECIFIC ACYL-COA DEHYDROGENASE, MITOCHONDRIAL-RELATED"/>
    <property type="match status" value="1"/>
</dbReference>
<dbReference type="SUPFAM" id="SSF47203">
    <property type="entry name" value="Acyl-CoA dehydrogenase C-terminal domain-like"/>
    <property type="match status" value="1"/>
</dbReference>
<dbReference type="PANTHER" id="PTHR48083:SF5">
    <property type="entry name" value="NRGC PROTEIN"/>
    <property type="match status" value="1"/>
</dbReference>
<dbReference type="InterPro" id="IPR036250">
    <property type="entry name" value="AcylCo_DH-like_C"/>
</dbReference>
<name>A0ABV7L308_9PROT</name>
<keyword evidence="3" id="KW-0472">Membrane</keyword>
<dbReference type="InterPro" id="IPR013107">
    <property type="entry name" value="Acyl-CoA_DH_C"/>
</dbReference>
<dbReference type="RefSeq" id="WP_379902121.1">
    <property type="nucleotide sequence ID" value="NZ_JBHRTR010000028.1"/>
</dbReference>
<dbReference type="Gene3D" id="2.40.110.10">
    <property type="entry name" value="Butyryl-CoA Dehydrogenase, subunit A, domain 2"/>
    <property type="match status" value="1"/>
</dbReference>
<dbReference type="InterPro" id="IPR037069">
    <property type="entry name" value="AcylCoA_DH/ox_N_sf"/>
</dbReference>
<gene>
    <name evidence="6" type="ORF">ACFOGJ_15890</name>
</gene>
<evidence type="ECO:0000256" key="2">
    <source>
        <dbReference type="ARBA" id="ARBA00049661"/>
    </source>
</evidence>
<comment type="caution">
    <text evidence="6">The sequence shown here is derived from an EMBL/GenBank/DDBJ whole genome shotgun (WGS) entry which is preliminary data.</text>
</comment>
<evidence type="ECO:0000256" key="1">
    <source>
        <dbReference type="ARBA" id="ARBA00023002"/>
    </source>
</evidence>
<evidence type="ECO:0000256" key="3">
    <source>
        <dbReference type="SAM" id="Phobius"/>
    </source>
</evidence>
<comment type="similarity">
    <text evidence="2">Belongs to the HpaH/HsaA monooxygenase family.</text>
</comment>
<sequence length="399" mass="41012">MSASWPDPVAAAALRSADIAARAPEIEAARRLPADLAASLSADGLMHLFLPAACGGPEVPPAHALAAIRALAQADGATGWCAMIASTSALTAAYLPPDAAARIFAPATGGPGAGGPPIVGGVYAPFGRARPDGAAGHRLTGRWPWASGSANCRWLLGGALVAPDDRQARDASAGRRPEMRLFLFPADQARLHDTWDAAGLCGTGSGDIEVADIAVPAGHSLSLTGGRPMVDTPLYAFPIFGLLALGVASVAMGIAAGALADLKALAQAKRPQGSRRSLAERPHVQAEVAACEAEWQAALALIEAVVAEAWDTAETGAGELTVDHRARLRLAAVHATGTAEAVTGRMYRLAGGNAVFRSHPLQRRLRDVNTATQHVMVTQPVLETVGRVLLGQEVDVAEL</sequence>
<keyword evidence="3" id="KW-0812">Transmembrane</keyword>
<reference evidence="7" key="1">
    <citation type="journal article" date="2019" name="Int. J. Syst. Evol. Microbiol.">
        <title>The Global Catalogue of Microorganisms (GCM) 10K type strain sequencing project: providing services to taxonomists for standard genome sequencing and annotation.</title>
        <authorList>
            <consortium name="The Broad Institute Genomics Platform"/>
            <consortium name="The Broad Institute Genome Sequencing Center for Infectious Disease"/>
            <person name="Wu L."/>
            <person name="Ma J."/>
        </authorList>
    </citation>
    <scope>NUCLEOTIDE SEQUENCE [LARGE SCALE GENOMIC DNA]</scope>
    <source>
        <strain evidence="7">KCTC 42964</strain>
    </source>
</reference>
<dbReference type="PIRSF" id="PIRSF016578">
    <property type="entry name" value="HsaA"/>
    <property type="match status" value="1"/>
</dbReference>
<dbReference type="SUPFAM" id="SSF56645">
    <property type="entry name" value="Acyl-CoA dehydrogenase NM domain-like"/>
    <property type="match status" value="1"/>
</dbReference>
<evidence type="ECO:0000259" key="5">
    <source>
        <dbReference type="Pfam" id="PF08028"/>
    </source>
</evidence>
<dbReference type="EMBL" id="JBHRTR010000028">
    <property type="protein sequence ID" value="MFC3228726.1"/>
    <property type="molecule type" value="Genomic_DNA"/>
</dbReference>
<evidence type="ECO:0000313" key="7">
    <source>
        <dbReference type="Proteomes" id="UP001595528"/>
    </source>
</evidence>
<dbReference type="InterPro" id="IPR046373">
    <property type="entry name" value="Acyl-CoA_Oxase/DH_mid-dom_sf"/>
</dbReference>
<dbReference type="InterPro" id="IPR013786">
    <property type="entry name" value="AcylCoA_DH/ox_N"/>
</dbReference>
<keyword evidence="3" id="KW-1133">Transmembrane helix</keyword>
<dbReference type="Gene3D" id="1.20.140.10">
    <property type="entry name" value="Butyryl-CoA Dehydrogenase, subunit A, domain 3"/>
    <property type="match status" value="1"/>
</dbReference>
<evidence type="ECO:0000259" key="4">
    <source>
        <dbReference type="Pfam" id="PF02771"/>
    </source>
</evidence>
<keyword evidence="1" id="KW-0560">Oxidoreductase</keyword>
<feature type="transmembrane region" description="Helical" evidence="3">
    <location>
        <begin position="235"/>
        <end position="260"/>
    </location>
</feature>
<keyword evidence="7" id="KW-1185">Reference proteome</keyword>
<dbReference type="InterPro" id="IPR009100">
    <property type="entry name" value="AcylCoA_DH/oxidase_NM_dom_sf"/>
</dbReference>
<accession>A0ABV7L308</accession>
<dbReference type="Gene3D" id="1.10.540.10">
    <property type="entry name" value="Acyl-CoA dehydrogenase/oxidase, N-terminal domain"/>
    <property type="match status" value="1"/>
</dbReference>
<dbReference type="Pfam" id="PF08028">
    <property type="entry name" value="Acyl-CoA_dh_2"/>
    <property type="match status" value="1"/>
</dbReference>
<organism evidence="6 7">
    <name type="scientific">Marinibaculum pumilum</name>
    <dbReference type="NCBI Taxonomy" id="1766165"/>
    <lineage>
        <taxon>Bacteria</taxon>
        <taxon>Pseudomonadati</taxon>
        <taxon>Pseudomonadota</taxon>
        <taxon>Alphaproteobacteria</taxon>
        <taxon>Rhodospirillales</taxon>
        <taxon>Rhodospirillaceae</taxon>
        <taxon>Marinibaculum</taxon>
    </lineage>
</organism>
<dbReference type="Proteomes" id="UP001595528">
    <property type="component" value="Unassembled WGS sequence"/>
</dbReference>
<dbReference type="Pfam" id="PF02771">
    <property type="entry name" value="Acyl-CoA_dh_N"/>
    <property type="match status" value="1"/>
</dbReference>
<proteinExistence type="inferred from homology"/>
<dbReference type="InterPro" id="IPR050741">
    <property type="entry name" value="Acyl-CoA_dehydrogenase"/>
</dbReference>
<feature type="domain" description="Acyl-CoA dehydrogenase C-terminal" evidence="5">
    <location>
        <begin position="245"/>
        <end position="378"/>
    </location>
</feature>
<evidence type="ECO:0000313" key="6">
    <source>
        <dbReference type="EMBL" id="MFC3228726.1"/>
    </source>
</evidence>
<feature type="domain" description="Acyl-CoA dehydrogenase/oxidase N-terminal" evidence="4">
    <location>
        <begin position="16"/>
        <end position="89"/>
    </location>
</feature>